<comment type="cofactor">
    <cofactor evidence="9">
        <name>Mg(2+)</name>
        <dbReference type="ChEBI" id="CHEBI:18420"/>
    </cofactor>
</comment>
<comment type="subunit">
    <text evidence="4 10">Homotrimer.</text>
</comment>
<dbReference type="Proteomes" id="UP000292235">
    <property type="component" value="Chromosome"/>
</dbReference>
<evidence type="ECO:0000256" key="1">
    <source>
        <dbReference type="ARBA" id="ARBA00001342"/>
    </source>
</evidence>
<feature type="binding site" evidence="9">
    <location>
        <position position="100"/>
    </location>
    <ligand>
        <name>Mg(2+)</name>
        <dbReference type="ChEBI" id="CHEBI:18420"/>
    </ligand>
</feature>
<dbReference type="PANTHER" id="PTHR33254">
    <property type="entry name" value="4-HYDROXY-4-METHYL-2-OXOGLUTARATE ALDOLASE 3-RELATED"/>
    <property type="match status" value="1"/>
</dbReference>
<dbReference type="NCBIfam" id="TIGR01935">
    <property type="entry name" value="NOT-MenG"/>
    <property type="match status" value="1"/>
</dbReference>
<evidence type="ECO:0000256" key="2">
    <source>
        <dbReference type="ARBA" id="ARBA00001968"/>
    </source>
</evidence>
<keyword evidence="5 9" id="KW-0479">Metal-binding</keyword>
<dbReference type="NCBIfam" id="NF006875">
    <property type="entry name" value="PRK09372.1"/>
    <property type="match status" value="1"/>
</dbReference>
<evidence type="ECO:0000256" key="6">
    <source>
        <dbReference type="ARBA" id="ARBA00023239"/>
    </source>
</evidence>
<organism evidence="11 12">
    <name type="scientific">Streptomonospora litoralis</name>
    <dbReference type="NCBI Taxonomy" id="2498135"/>
    <lineage>
        <taxon>Bacteria</taxon>
        <taxon>Bacillati</taxon>
        <taxon>Actinomycetota</taxon>
        <taxon>Actinomycetes</taxon>
        <taxon>Streptosporangiales</taxon>
        <taxon>Nocardiopsidaceae</taxon>
        <taxon>Streptomonospora</taxon>
    </lineage>
</organism>
<comment type="catalytic activity">
    <reaction evidence="8 10">
        <text>oxaloacetate + H(+) = pyruvate + CO2</text>
        <dbReference type="Rhea" id="RHEA:15641"/>
        <dbReference type="ChEBI" id="CHEBI:15361"/>
        <dbReference type="ChEBI" id="CHEBI:15378"/>
        <dbReference type="ChEBI" id="CHEBI:16452"/>
        <dbReference type="ChEBI" id="CHEBI:16526"/>
        <dbReference type="EC" id="4.1.1.112"/>
    </reaction>
</comment>
<evidence type="ECO:0000256" key="8">
    <source>
        <dbReference type="ARBA" id="ARBA00047973"/>
    </source>
</evidence>
<dbReference type="KEGG" id="strr:EKD16_01685"/>
<dbReference type="InterPro" id="IPR036704">
    <property type="entry name" value="RraA/RraA-like_sf"/>
</dbReference>
<gene>
    <name evidence="11" type="primary">rraA</name>
    <name evidence="11" type="ORF">EKD16_01685</name>
</gene>
<dbReference type="AlphaFoldDB" id="A0A4P6Q0E9"/>
<proteinExistence type="inferred from homology"/>
<evidence type="ECO:0000256" key="10">
    <source>
        <dbReference type="RuleBase" id="RU004338"/>
    </source>
</evidence>
<dbReference type="GO" id="GO:0008948">
    <property type="term" value="F:oxaloacetate decarboxylase activity"/>
    <property type="evidence" value="ECO:0007669"/>
    <property type="project" value="UniProtKB-EC"/>
</dbReference>
<evidence type="ECO:0000256" key="7">
    <source>
        <dbReference type="ARBA" id="ARBA00025046"/>
    </source>
</evidence>
<dbReference type="EC" id="4.1.3.17" evidence="10"/>
<dbReference type="OrthoDB" id="943692at2"/>
<dbReference type="InterPro" id="IPR005493">
    <property type="entry name" value="RraA/RraA-like"/>
</dbReference>
<feature type="binding site" evidence="9">
    <location>
        <position position="99"/>
    </location>
    <ligand>
        <name>substrate</name>
    </ligand>
</feature>
<name>A0A4P6Q0E9_9ACTN</name>
<dbReference type="Pfam" id="PF03737">
    <property type="entry name" value="RraA-like"/>
    <property type="match status" value="1"/>
</dbReference>
<dbReference type="SUPFAM" id="SSF89562">
    <property type="entry name" value="RraA-like"/>
    <property type="match status" value="1"/>
</dbReference>
<evidence type="ECO:0000313" key="11">
    <source>
        <dbReference type="EMBL" id="QBI52154.1"/>
    </source>
</evidence>
<dbReference type="GO" id="GO:0051252">
    <property type="term" value="P:regulation of RNA metabolic process"/>
    <property type="evidence" value="ECO:0007669"/>
    <property type="project" value="InterPro"/>
</dbReference>
<keyword evidence="12" id="KW-1185">Reference proteome</keyword>
<comment type="catalytic activity">
    <reaction evidence="1 10">
        <text>4-hydroxy-4-methyl-2-oxoglutarate = 2 pyruvate</text>
        <dbReference type="Rhea" id="RHEA:22748"/>
        <dbReference type="ChEBI" id="CHEBI:15361"/>
        <dbReference type="ChEBI" id="CHEBI:58276"/>
        <dbReference type="EC" id="4.1.3.17"/>
    </reaction>
</comment>
<evidence type="ECO:0000256" key="3">
    <source>
        <dbReference type="ARBA" id="ARBA00008621"/>
    </source>
</evidence>
<feature type="binding site" evidence="9">
    <location>
        <begin position="77"/>
        <end position="80"/>
    </location>
    <ligand>
        <name>substrate</name>
    </ligand>
</feature>
<dbReference type="EMBL" id="CP036455">
    <property type="protein sequence ID" value="QBI52154.1"/>
    <property type="molecule type" value="Genomic_DNA"/>
</dbReference>
<dbReference type="GO" id="GO:0008428">
    <property type="term" value="F:ribonuclease inhibitor activity"/>
    <property type="evidence" value="ECO:0007669"/>
    <property type="project" value="InterPro"/>
</dbReference>
<keyword evidence="9" id="KW-0460">Magnesium</keyword>
<comment type="function">
    <text evidence="7 10">Catalyzes the aldol cleavage of 4-hydroxy-4-methyl-2-oxoglutarate (HMG) into 2 molecules of pyruvate. Also contains a secondary oxaloacetate (OAA) decarboxylase activity due to the common pyruvate enolate transition state formed following C-C bond cleavage in the retro-aldol and decarboxylation reactions.</text>
</comment>
<keyword evidence="6 10" id="KW-0456">Lyase</keyword>
<dbReference type="EC" id="4.1.1.112" evidence="10"/>
<evidence type="ECO:0000256" key="4">
    <source>
        <dbReference type="ARBA" id="ARBA00011233"/>
    </source>
</evidence>
<sequence>MTEVFATADLIDAHGDALASCETQFRQFGARTAFHGPIATVKCHEDNALIKEQLSQPGEGWVLVVDGGGSLRTALMGDLVAKAARENGWAGVVVNGAVRDVAELATLDLGIKALGSNPRKSAKTGAGLLDSPVAFGNVVFAPETWLYSDDDGIVISEEKLDVPA</sequence>
<reference evidence="11 12" key="1">
    <citation type="submission" date="2019-02" db="EMBL/GenBank/DDBJ databases">
        <authorList>
            <person name="Khodamoradi S."/>
            <person name="Hahnke R.L."/>
            <person name="Kaempfer P."/>
            <person name="Schumann P."/>
            <person name="Rohde M."/>
            <person name="Steinert M."/>
            <person name="Luzhetskyy A."/>
            <person name="Wink J."/>
            <person name="Ruckert C."/>
        </authorList>
    </citation>
    <scope>NUCLEOTIDE SEQUENCE [LARGE SCALE GENOMIC DNA]</scope>
    <source>
        <strain evidence="11 12">M2</strain>
    </source>
</reference>
<comment type="cofactor">
    <cofactor evidence="2 10">
        <name>a divalent metal cation</name>
        <dbReference type="ChEBI" id="CHEBI:60240"/>
    </cofactor>
</comment>
<protein>
    <recommendedName>
        <fullName evidence="10">4-hydroxy-4-methyl-2-oxoglutarate aldolase</fullName>
        <shortName evidence="10">HMG aldolase</shortName>
        <ecNumber evidence="10">4.1.1.112</ecNumber>
        <ecNumber evidence="10">4.1.3.17</ecNumber>
    </recommendedName>
    <alternativeName>
        <fullName evidence="10">Oxaloacetate decarboxylase</fullName>
    </alternativeName>
</protein>
<comment type="similarity">
    <text evidence="3 10">Belongs to the class II aldolase/RraA-like family.</text>
</comment>
<dbReference type="InterPro" id="IPR010203">
    <property type="entry name" value="RraA"/>
</dbReference>
<evidence type="ECO:0000313" key="12">
    <source>
        <dbReference type="Proteomes" id="UP000292235"/>
    </source>
</evidence>
<dbReference type="PANTHER" id="PTHR33254:SF4">
    <property type="entry name" value="4-HYDROXY-4-METHYL-2-OXOGLUTARATE ALDOLASE 3-RELATED"/>
    <property type="match status" value="1"/>
</dbReference>
<accession>A0A4P6Q0E9</accession>
<dbReference type="RefSeq" id="WP_131096752.1">
    <property type="nucleotide sequence ID" value="NZ_CP036455.1"/>
</dbReference>
<dbReference type="CDD" id="cd16841">
    <property type="entry name" value="RraA_family"/>
    <property type="match status" value="1"/>
</dbReference>
<evidence type="ECO:0000256" key="5">
    <source>
        <dbReference type="ARBA" id="ARBA00022723"/>
    </source>
</evidence>
<evidence type="ECO:0000256" key="9">
    <source>
        <dbReference type="PIRSR" id="PIRSR605493-1"/>
    </source>
</evidence>
<dbReference type="GO" id="GO:0047443">
    <property type="term" value="F:4-hydroxy-4-methyl-2-oxoglutarate aldolase activity"/>
    <property type="evidence" value="ECO:0007669"/>
    <property type="project" value="UniProtKB-EC"/>
</dbReference>
<dbReference type="Gene3D" id="3.50.30.40">
    <property type="entry name" value="Ribonuclease E inhibitor RraA/RraA-like"/>
    <property type="match status" value="1"/>
</dbReference>
<dbReference type="GO" id="GO:0046872">
    <property type="term" value="F:metal ion binding"/>
    <property type="evidence" value="ECO:0007669"/>
    <property type="project" value="UniProtKB-KW"/>
</dbReference>